<feature type="domain" description="AMP-activated protein kinase glycogen-binding" evidence="1">
    <location>
        <begin position="126"/>
        <end position="195"/>
    </location>
</feature>
<evidence type="ECO:0000313" key="3">
    <source>
        <dbReference type="Proteomes" id="UP001604277"/>
    </source>
</evidence>
<gene>
    <name evidence="2" type="ORF">Fot_16122</name>
</gene>
<dbReference type="CDD" id="cd02859">
    <property type="entry name" value="E_set_AMPKbeta_like_N"/>
    <property type="match status" value="1"/>
</dbReference>
<protein>
    <submittedName>
        <fullName evidence="2">5'-AMP-activated protein kinase-related</fullName>
    </submittedName>
</protein>
<name>A0ABD1WB46_9LAMI</name>
<organism evidence="2 3">
    <name type="scientific">Forsythia ovata</name>
    <dbReference type="NCBI Taxonomy" id="205694"/>
    <lineage>
        <taxon>Eukaryota</taxon>
        <taxon>Viridiplantae</taxon>
        <taxon>Streptophyta</taxon>
        <taxon>Embryophyta</taxon>
        <taxon>Tracheophyta</taxon>
        <taxon>Spermatophyta</taxon>
        <taxon>Magnoliopsida</taxon>
        <taxon>eudicotyledons</taxon>
        <taxon>Gunneridae</taxon>
        <taxon>Pentapetalae</taxon>
        <taxon>asterids</taxon>
        <taxon>lamiids</taxon>
        <taxon>Lamiales</taxon>
        <taxon>Oleaceae</taxon>
        <taxon>Forsythieae</taxon>
        <taxon>Forsythia</taxon>
    </lineage>
</organism>
<comment type="caution">
    <text evidence="2">The sequence shown here is derived from an EMBL/GenBank/DDBJ whole genome shotgun (WGS) entry which is preliminary data.</text>
</comment>
<dbReference type="InterPro" id="IPR032640">
    <property type="entry name" value="AMPK1_CBM"/>
</dbReference>
<keyword evidence="2" id="KW-0808">Transferase</keyword>
<keyword evidence="2" id="KW-0418">Kinase</keyword>
<dbReference type="GO" id="GO:0009507">
    <property type="term" value="C:chloroplast"/>
    <property type="evidence" value="ECO:0007669"/>
    <property type="project" value="UniProtKB-ARBA"/>
</dbReference>
<dbReference type="AlphaFoldDB" id="A0ABD1WB46"/>
<dbReference type="InterPro" id="IPR014756">
    <property type="entry name" value="Ig_E-set"/>
</dbReference>
<proteinExistence type="predicted"/>
<sequence length="203" mass="23349">MMTSEEYAESLDCHKGSNQNQVQTRLKDLELELTTALQFLRSKKEGYMAKEVTGSSSRDLQKVSDAWEFQENEIMNSQERLRSTRAKLAVLEGKMTLTIFEAQKIVEEKQKRIDGARKALQLLCTVCIGWPNSASEVLLVGSFDGWTTQRKMEKSKMGIFSVYLKLYPGRYEIKFIVDGIWKVDPLRPITHNSKYENNLLIIT</sequence>
<dbReference type="Pfam" id="PF16561">
    <property type="entry name" value="AMPK1_CBM"/>
    <property type="match status" value="1"/>
</dbReference>
<dbReference type="SUPFAM" id="SSF81296">
    <property type="entry name" value="E set domains"/>
    <property type="match status" value="1"/>
</dbReference>
<dbReference type="InterPro" id="IPR013783">
    <property type="entry name" value="Ig-like_fold"/>
</dbReference>
<evidence type="ECO:0000259" key="1">
    <source>
        <dbReference type="Pfam" id="PF16561"/>
    </source>
</evidence>
<reference evidence="3" key="1">
    <citation type="submission" date="2024-07" db="EMBL/GenBank/DDBJ databases">
        <title>Two chromosome-level genome assemblies of Korean endemic species Abeliophyllum distichum and Forsythia ovata (Oleaceae).</title>
        <authorList>
            <person name="Jang H."/>
        </authorList>
    </citation>
    <scope>NUCLEOTIDE SEQUENCE [LARGE SCALE GENOMIC DNA]</scope>
</reference>
<evidence type="ECO:0000313" key="2">
    <source>
        <dbReference type="EMBL" id="KAL2546889.1"/>
    </source>
</evidence>
<dbReference type="EMBL" id="JBFOLJ010000004">
    <property type="protein sequence ID" value="KAL2546889.1"/>
    <property type="molecule type" value="Genomic_DNA"/>
</dbReference>
<dbReference type="Proteomes" id="UP001604277">
    <property type="component" value="Unassembled WGS sequence"/>
</dbReference>
<dbReference type="PANTHER" id="PTHR47434">
    <property type="entry name" value="PROTEIN PTST HOMOLOG 3, CHLOROPLASTIC"/>
    <property type="match status" value="1"/>
</dbReference>
<accession>A0ABD1WB46</accession>
<dbReference type="Gene3D" id="2.60.40.10">
    <property type="entry name" value="Immunoglobulins"/>
    <property type="match status" value="1"/>
</dbReference>
<dbReference type="GO" id="GO:0016301">
    <property type="term" value="F:kinase activity"/>
    <property type="evidence" value="ECO:0007669"/>
    <property type="project" value="UniProtKB-KW"/>
</dbReference>
<keyword evidence="3" id="KW-1185">Reference proteome</keyword>
<dbReference type="PANTHER" id="PTHR47434:SF1">
    <property type="entry name" value="PROTEIN PTST HOMOLOG 2, CHLOROPLASTIC"/>
    <property type="match status" value="1"/>
</dbReference>